<dbReference type="AlphaFoldDB" id="A0A699IAM5"/>
<name>A0A699IAM5_TANCI</name>
<feature type="compositionally biased region" description="Polar residues" evidence="1">
    <location>
        <begin position="440"/>
        <end position="449"/>
    </location>
</feature>
<organism evidence="2">
    <name type="scientific">Tanacetum cinerariifolium</name>
    <name type="common">Dalmatian daisy</name>
    <name type="synonym">Chrysanthemum cinerariifolium</name>
    <dbReference type="NCBI Taxonomy" id="118510"/>
    <lineage>
        <taxon>Eukaryota</taxon>
        <taxon>Viridiplantae</taxon>
        <taxon>Streptophyta</taxon>
        <taxon>Embryophyta</taxon>
        <taxon>Tracheophyta</taxon>
        <taxon>Spermatophyta</taxon>
        <taxon>Magnoliopsida</taxon>
        <taxon>eudicotyledons</taxon>
        <taxon>Gunneridae</taxon>
        <taxon>Pentapetalae</taxon>
        <taxon>asterids</taxon>
        <taxon>campanulids</taxon>
        <taxon>Asterales</taxon>
        <taxon>Asteraceae</taxon>
        <taxon>Asteroideae</taxon>
        <taxon>Anthemideae</taxon>
        <taxon>Anthemidinae</taxon>
        <taxon>Tanacetum</taxon>
    </lineage>
</organism>
<proteinExistence type="predicted"/>
<protein>
    <submittedName>
        <fullName evidence="2">Ribonuclease H-like domain-containing protein</fullName>
    </submittedName>
</protein>
<feature type="compositionally biased region" description="Polar residues" evidence="1">
    <location>
        <begin position="295"/>
        <end position="315"/>
    </location>
</feature>
<feature type="compositionally biased region" description="Basic and acidic residues" evidence="1">
    <location>
        <begin position="427"/>
        <end position="439"/>
    </location>
</feature>
<evidence type="ECO:0000313" key="2">
    <source>
        <dbReference type="EMBL" id="GEZ41853.1"/>
    </source>
</evidence>
<accession>A0A699IAM5</accession>
<gene>
    <name evidence="2" type="ORF">Tci_513826</name>
</gene>
<feature type="region of interest" description="Disordered" evidence="1">
    <location>
        <begin position="280"/>
        <end position="319"/>
    </location>
</feature>
<reference evidence="2" key="1">
    <citation type="journal article" date="2019" name="Sci. Rep.">
        <title>Draft genome of Tanacetum cinerariifolium, the natural source of mosquito coil.</title>
        <authorList>
            <person name="Yamashiro T."/>
            <person name="Shiraishi A."/>
            <person name="Satake H."/>
            <person name="Nakayama K."/>
        </authorList>
    </citation>
    <scope>NUCLEOTIDE SEQUENCE</scope>
</reference>
<feature type="compositionally biased region" description="Basic and acidic residues" evidence="1">
    <location>
        <begin position="396"/>
        <end position="418"/>
    </location>
</feature>
<evidence type="ECO:0000256" key="1">
    <source>
        <dbReference type="SAM" id="MobiDB-lite"/>
    </source>
</evidence>
<comment type="caution">
    <text evidence="2">The sequence shown here is derived from an EMBL/GenBank/DDBJ whole genome shotgun (WGS) entry which is preliminary data.</text>
</comment>
<sequence length="449" mass="49965">MIHTILQCLSAKTTAWNEFSSTMTSAIICLADNQKFNFSKYIFDNLVKSLEGGVKFYLFLRFLRIGAGFSRVITPLFDTMMKLQKPKRKQRKEADTSHDASADKDHVPTPSSDPLPSEAKAAQVKEIVALKKKVSKVNKWRKSRSEGLRRLKKFGSIRKVKSPMEKDGLGAQEDASKQRKMIKEIDQNAEIALDDETRGRTNDDEMFGVDDLAGEEVVMETTTGIKDSAASITDVTEDEITMAQALAALKSVKPKVVVQEKEMSTTIPVAATKVTTVIPTPRSKENGNSFKPVAETTTNDAGTSTTIIPSPVTNENKAKKKNDIKARIWRNKSDLDTMSLDDLYNNFKIVEQEVKGTTNTNTSSQNMAFVSSPSPNSTSKVPTIFGVSTTSPQVKENQEKDKIRSKSDKNKKRGEAGKSLKQLQWVEEEKLSKTQKEWPKTQTQSKAIQ</sequence>
<feature type="region of interest" description="Disordered" evidence="1">
    <location>
        <begin position="358"/>
        <end position="449"/>
    </location>
</feature>
<feature type="compositionally biased region" description="Basic and acidic residues" evidence="1">
    <location>
        <begin position="92"/>
        <end position="107"/>
    </location>
</feature>
<feature type="non-terminal residue" evidence="2">
    <location>
        <position position="449"/>
    </location>
</feature>
<feature type="region of interest" description="Disordered" evidence="1">
    <location>
        <begin position="84"/>
        <end position="118"/>
    </location>
</feature>
<feature type="compositionally biased region" description="Polar residues" evidence="1">
    <location>
        <begin position="358"/>
        <end position="395"/>
    </location>
</feature>
<dbReference type="EMBL" id="BKCJ010276568">
    <property type="protein sequence ID" value="GEZ41853.1"/>
    <property type="molecule type" value="Genomic_DNA"/>
</dbReference>